<accession>A0AAD4WP74</accession>
<sequence length="119" mass="13608">MNSPGKVLCRNRPNMEAQTNSGHLPPTRRRPIRNLHDYPLHSLSFYVVGYFPLLRNFHFRFLHNSVSLDPNASNFFRFLLATDDLQSSRPFPLALILTCSEDHVSCLEQILIIASTIGI</sequence>
<comment type="caution">
    <text evidence="2">The sequence shown here is derived from an EMBL/GenBank/DDBJ whole genome shotgun (WGS) entry which is preliminary data.</text>
</comment>
<protein>
    <submittedName>
        <fullName evidence="2">Uncharacterized protein</fullName>
    </submittedName>
</protein>
<dbReference type="AlphaFoldDB" id="A0AAD4WP74"/>
<dbReference type="EMBL" id="JAJFAZ020000002">
    <property type="protein sequence ID" value="KAI5347100.1"/>
    <property type="molecule type" value="Genomic_DNA"/>
</dbReference>
<reference evidence="2 3" key="1">
    <citation type="journal article" date="2022" name="G3 (Bethesda)">
        <title>Whole-genome sequence and methylome profiling of the almond [Prunus dulcis (Mill.) D.A. Webb] cultivar 'Nonpareil'.</title>
        <authorList>
            <person name="D'Amico-Willman K.M."/>
            <person name="Ouma W.Z."/>
            <person name="Meulia T."/>
            <person name="Sideli G.M."/>
            <person name="Gradziel T.M."/>
            <person name="Fresnedo-Ramirez J."/>
        </authorList>
    </citation>
    <scope>NUCLEOTIDE SEQUENCE [LARGE SCALE GENOMIC DNA]</scope>
    <source>
        <strain evidence="2">Clone GOH B32 T37-40</strain>
    </source>
</reference>
<organism evidence="2 3">
    <name type="scientific">Prunus dulcis</name>
    <name type="common">Almond</name>
    <name type="synonym">Amygdalus dulcis</name>
    <dbReference type="NCBI Taxonomy" id="3755"/>
    <lineage>
        <taxon>Eukaryota</taxon>
        <taxon>Viridiplantae</taxon>
        <taxon>Streptophyta</taxon>
        <taxon>Embryophyta</taxon>
        <taxon>Tracheophyta</taxon>
        <taxon>Spermatophyta</taxon>
        <taxon>Magnoliopsida</taxon>
        <taxon>eudicotyledons</taxon>
        <taxon>Gunneridae</taxon>
        <taxon>Pentapetalae</taxon>
        <taxon>rosids</taxon>
        <taxon>fabids</taxon>
        <taxon>Rosales</taxon>
        <taxon>Rosaceae</taxon>
        <taxon>Amygdaloideae</taxon>
        <taxon>Amygdaleae</taxon>
        <taxon>Prunus</taxon>
    </lineage>
</organism>
<evidence type="ECO:0000256" key="1">
    <source>
        <dbReference type="SAM" id="MobiDB-lite"/>
    </source>
</evidence>
<evidence type="ECO:0000313" key="3">
    <source>
        <dbReference type="Proteomes" id="UP001054821"/>
    </source>
</evidence>
<dbReference type="Proteomes" id="UP001054821">
    <property type="component" value="Chromosome 2"/>
</dbReference>
<proteinExistence type="predicted"/>
<feature type="region of interest" description="Disordered" evidence="1">
    <location>
        <begin position="1"/>
        <end position="28"/>
    </location>
</feature>
<gene>
    <name evidence="2" type="ORF">L3X38_014979</name>
</gene>
<keyword evidence="3" id="KW-1185">Reference proteome</keyword>
<evidence type="ECO:0000313" key="2">
    <source>
        <dbReference type="EMBL" id="KAI5347100.1"/>
    </source>
</evidence>
<name>A0AAD4WP74_PRUDU</name>